<feature type="transmembrane region" description="Helical" evidence="6">
    <location>
        <begin position="289"/>
        <end position="310"/>
    </location>
</feature>
<dbReference type="PROSITE" id="PS00021">
    <property type="entry name" value="KRINGLE_1"/>
    <property type="match status" value="1"/>
</dbReference>
<dbReference type="InterPro" id="IPR018056">
    <property type="entry name" value="Kringle_CS"/>
</dbReference>
<dbReference type="PANTHER" id="PTHR24261:SF7">
    <property type="entry name" value="KRINGLE DOMAIN-CONTAINING PROTEIN"/>
    <property type="match status" value="1"/>
</dbReference>
<dbReference type="Gene3D" id="2.40.20.10">
    <property type="entry name" value="Plasminogen Kringle 4"/>
    <property type="match status" value="1"/>
</dbReference>
<evidence type="ECO:0000256" key="6">
    <source>
        <dbReference type="SAM" id="Phobius"/>
    </source>
</evidence>
<dbReference type="SUPFAM" id="SSF100895">
    <property type="entry name" value="Kazal-type serine protease inhibitors"/>
    <property type="match status" value="1"/>
</dbReference>
<comment type="caution">
    <text evidence="5">Lacks conserved residue(s) required for the propagation of feature annotation.</text>
</comment>
<dbReference type="InterPro" id="IPR003884">
    <property type="entry name" value="FacI_MAC"/>
</dbReference>
<keyword evidence="6" id="KW-1133">Transmembrane helix</keyword>
<keyword evidence="11" id="KW-1185">Reference proteome</keyword>
<dbReference type="Gene3D" id="3.30.60.30">
    <property type="match status" value="1"/>
</dbReference>
<evidence type="ECO:0000313" key="10">
    <source>
        <dbReference type="EMBL" id="KAK6471536.1"/>
    </source>
</evidence>
<dbReference type="SUPFAM" id="SSF57440">
    <property type="entry name" value="Kringle-like"/>
    <property type="match status" value="1"/>
</dbReference>
<protein>
    <submittedName>
        <fullName evidence="10">Plasminogen-like</fullName>
    </submittedName>
</protein>
<dbReference type="InterPro" id="IPR038178">
    <property type="entry name" value="Kringle_sf"/>
</dbReference>
<evidence type="ECO:0000256" key="3">
    <source>
        <dbReference type="ARBA" id="ARBA00023157"/>
    </source>
</evidence>
<dbReference type="Proteomes" id="UP001369086">
    <property type="component" value="Unassembled WGS sequence"/>
</dbReference>
<feature type="domain" description="Kringle" evidence="8">
    <location>
        <begin position="24"/>
        <end position="103"/>
    </location>
</feature>
<feature type="signal peptide" evidence="7">
    <location>
        <begin position="1"/>
        <end position="22"/>
    </location>
</feature>
<dbReference type="CDD" id="cd00108">
    <property type="entry name" value="KR"/>
    <property type="match status" value="1"/>
</dbReference>
<comment type="caution">
    <text evidence="10">The sequence shown here is derived from an EMBL/GenBank/DDBJ whole genome shotgun (WGS) entry which is preliminary data.</text>
</comment>
<evidence type="ECO:0000256" key="1">
    <source>
        <dbReference type="ARBA" id="ARBA00022572"/>
    </source>
</evidence>
<keyword evidence="1 5" id="KW-0420">Kringle</keyword>
<evidence type="ECO:0000259" key="8">
    <source>
        <dbReference type="PROSITE" id="PS50070"/>
    </source>
</evidence>
<feature type="domain" description="Kazal-like" evidence="9">
    <location>
        <begin position="117"/>
        <end position="165"/>
    </location>
</feature>
<keyword evidence="4" id="KW-0325">Glycoprotein</keyword>
<evidence type="ECO:0000256" key="7">
    <source>
        <dbReference type="SAM" id="SignalP"/>
    </source>
</evidence>
<dbReference type="SMART" id="SM00130">
    <property type="entry name" value="KR"/>
    <property type="match status" value="1"/>
</dbReference>
<dbReference type="PROSITE" id="PS50070">
    <property type="entry name" value="KRINGLE_2"/>
    <property type="match status" value="1"/>
</dbReference>
<dbReference type="InterPro" id="IPR000001">
    <property type="entry name" value="Kringle"/>
</dbReference>
<dbReference type="EMBL" id="JAHFZB010000031">
    <property type="protein sequence ID" value="KAK6471536.1"/>
    <property type="molecule type" value="Genomic_DNA"/>
</dbReference>
<evidence type="ECO:0000259" key="9">
    <source>
        <dbReference type="PROSITE" id="PS51465"/>
    </source>
</evidence>
<evidence type="ECO:0000313" key="11">
    <source>
        <dbReference type="Proteomes" id="UP001369086"/>
    </source>
</evidence>
<evidence type="ECO:0000256" key="5">
    <source>
        <dbReference type="PROSITE-ProRule" id="PRU00121"/>
    </source>
</evidence>
<dbReference type="PRINTS" id="PR00018">
    <property type="entry name" value="KRINGLE"/>
</dbReference>
<sequence length="350" mass="39648">MAWKQDYAFFLALILLTKELSGDVCRYGAGVTYRGKTGVTKRNITCQNWDSNYPHITNYSSSLNPQEGLENNFCRNPNRDPAGPWCYTSSPAVRWEYCNIPMCGCRDWEVQNGSLCMCKTPEECGFSGPAVCDSDGQHYPNYCAFAAVTCQERIPHTRTLGSCGKCSRLKLTHGEGADGEHPKYGLLSFEPTVETSGNRTIFQSLSMYKNTFVLQYDLQMHRWIIGQLSENGQIYLAAFSFSNASWPQDSLSGWWIVERSENGTEIWKEDVYLQLHSFTENAPVVEPRFFWFIIAAIVVSLITTTTSVVLHTVPKQKGCLWYPSVCTLKEEVNDCIFKAPYFVYVIFDGP</sequence>
<dbReference type="InterPro" id="IPR013806">
    <property type="entry name" value="Kringle-like"/>
</dbReference>
<accession>A0ABR0YFX6</accession>
<name>A0ABR0YFX6_HUSHU</name>
<keyword evidence="2" id="KW-0677">Repeat</keyword>
<dbReference type="InterPro" id="IPR050759">
    <property type="entry name" value="Serine_protease_kringle"/>
</dbReference>
<dbReference type="InterPro" id="IPR036058">
    <property type="entry name" value="Kazal_dom_sf"/>
</dbReference>
<evidence type="ECO:0000256" key="2">
    <source>
        <dbReference type="ARBA" id="ARBA00022737"/>
    </source>
</evidence>
<gene>
    <name evidence="10" type="ORF">HHUSO_G29417</name>
</gene>
<organism evidence="10 11">
    <name type="scientific">Huso huso</name>
    <name type="common">Beluga</name>
    <name type="synonym">Acipenser huso</name>
    <dbReference type="NCBI Taxonomy" id="61971"/>
    <lineage>
        <taxon>Eukaryota</taxon>
        <taxon>Metazoa</taxon>
        <taxon>Chordata</taxon>
        <taxon>Craniata</taxon>
        <taxon>Vertebrata</taxon>
        <taxon>Euteleostomi</taxon>
        <taxon>Actinopterygii</taxon>
        <taxon>Chondrostei</taxon>
        <taxon>Acipenseriformes</taxon>
        <taxon>Acipenseridae</taxon>
        <taxon>Huso</taxon>
    </lineage>
</organism>
<feature type="chain" id="PRO_5047482061" evidence="7">
    <location>
        <begin position="23"/>
        <end position="350"/>
    </location>
</feature>
<dbReference type="SMART" id="SM00057">
    <property type="entry name" value="FIMAC"/>
    <property type="match status" value="1"/>
</dbReference>
<proteinExistence type="predicted"/>
<dbReference type="InterPro" id="IPR002350">
    <property type="entry name" value="Kazal_dom"/>
</dbReference>
<dbReference type="PANTHER" id="PTHR24261">
    <property type="entry name" value="PLASMINOGEN-RELATED"/>
    <property type="match status" value="1"/>
</dbReference>
<dbReference type="PROSITE" id="PS51465">
    <property type="entry name" value="KAZAL_2"/>
    <property type="match status" value="1"/>
</dbReference>
<evidence type="ECO:0000256" key="4">
    <source>
        <dbReference type="ARBA" id="ARBA00023180"/>
    </source>
</evidence>
<reference evidence="10 11" key="1">
    <citation type="submission" date="2021-05" db="EMBL/GenBank/DDBJ databases">
        <authorList>
            <person name="Zahm M."/>
            <person name="Klopp C."/>
            <person name="Cabau C."/>
            <person name="Kuhl H."/>
            <person name="Suciu R."/>
            <person name="Ciorpac M."/>
            <person name="Holostenco D."/>
            <person name="Gessner J."/>
            <person name="Wuertz S."/>
            <person name="Hohne C."/>
            <person name="Stock M."/>
            <person name="Gislard M."/>
            <person name="Lluch J."/>
            <person name="Milhes M."/>
            <person name="Lampietro C."/>
            <person name="Lopez Roques C."/>
            <person name="Donnadieu C."/>
            <person name="Du K."/>
            <person name="Schartl M."/>
            <person name="Guiguen Y."/>
        </authorList>
    </citation>
    <scope>NUCLEOTIDE SEQUENCE [LARGE SCALE GENOMIC DNA]</scope>
    <source>
        <strain evidence="10">Hh-F2</strain>
        <tissue evidence="10">Blood</tissue>
    </source>
</reference>
<dbReference type="Pfam" id="PF00051">
    <property type="entry name" value="Kringle"/>
    <property type="match status" value="1"/>
</dbReference>
<keyword evidence="3" id="KW-1015">Disulfide bond</keyword>
<keyword evidence="6" id="KW-0472">Membrane</keyword>
<keyword evidence="6" id="KW-0812">Transmembrane</keyword>
<keyword evidence="7" id="KW-0732">Signal</keyword>